<keyword evidence="3" id="KW-1185">Reference proteome</keyword>
<protein>
    <submittedName>
        <fullName evidence="2">Catechol-2,3-dioxygenase</fullName>
    </submittedName>
</protein>
<feature type="domain" description="VOC" evidence="1">
    <location>
        <begin position="7"/>
        <end position="124"/>
    </location>
</feature>
<keyword evidence="2" id="KW-0560">Oxidoreductase</keyword>
<sequence length="224" mass="25137">MHSTFVSMDIQEIKIETKALEATLSFYTELLGLELLYKSKEHICISVGTSVLTFIKSKGPEHPVYHIAFNIPPGQLQQSIDWLHGKADLLPVTESNVVAAFENWNANAVYFLDNNGNLLEFIARHDLSIASDEPFSGHSILCISEIGVVTEQVPQLANQLISTYELPIFSKQPRADNFTALGDDNGLLILVENRRNWFPTKIPAEKFPLSILIREGLLSRELLF</sequence>
<comment type="caution">
    <text evidence="2">The sequence shown here is derived from an EMBL/GenBank/DDBJ whole genome shotgun (WGS) entry which is preliminary data.</text>
</comment>
<dbReference type="OrthoDB" id="2703022at2"/>
<dbReference type="SUPFAM" id="SSF54593">
    <property type="entry name" value="Glyoxalase/Bleomycin resistance protein/Dihydroxybiphenyl dioxygenase"/>
    <property type="match status" value="1"/>
</dbReference>
<evidence type="ECO:0000313" key="2">
    <source>
        <dbReference type="EMBL" id="PYF74424.1"/>
    </source>
</evidence>
<accession>A0A318UDE7</accession>
<reference evidence="2 3" key="1">
    <citation type="submission" date="2018-06" db="EMBL/GenBank/DDBJ databases">
        <title>Genomic Encyclopedia of Archaeal and Bacterial Type Strains, Phase II (KMG-II): from individual species to whole genera.</title>
        <authorList>
            <person name="Goeker M."/>
        </authorList>
    </citation>
    <scope>NUCLEOTIDE SEQUENCE [LARGE SCALE GENOMIC DNA]</scope>
    <source>
        <strain evidence="2 3">DSM 27372</strain>
    </source>
</reference>
<dbReference type="RefSeq" id="WP_110831722.1">
    <property type="nucleotide sequence ID" value="NZ_QKLU01000004.1"/>
</dbReference>
<dbReference type="AlphaFoldDB" id="A0A318UDE7"/>
<dbReference type="InterPro" id="IPR004360">
    <property type="entry name" value="Glyas_Fos-R_dOase_dom"/>
</dbReference>
<dbReference type="Pfam" id="PF00903">
    <property type="entry name" value="Glyoxalase"/>
    <property type="match status" value="1"/>
</dbReference>
<dbReference type="PROSITE" id="PS51819">
    <property type="entry name" value="VOC"/>
    <property type="match status" value="1"/>
</dbReference>
<keyword evidence="2" id="KW-0223">Dioxygenase</keyword>
<dbReference type="InterPro" id="IPR037523">
    <property type="entry name" value="VOC_core"/>
</dbReference>
<gene>
    <name evidence="2" type="ORF">B0O44_104595</name>
</gene>
<dbReference type="Gene3D" id="3.10.180.10">
    <property type="entry name" value="2,3-Dihydroxybiphenyl 1,2-Dioxygenase, domain 1"/>
    <property type="match status" value="1"/>
</dbReference>
<organism evidence="2 3">
    <name type="scientific">Pedobacter nutrimenti</name>
    <dbReference type="NCBI Taxonomy" id="1241337"/>
    <lineage>
        <taxon>Bacteria</taxon>
        <taxon>Pseudomonadati</taxon>
        <taxon>Bacteroidota</taxon>
        <taxon>Sphingobacteriia</taxon>
        <taxon>Sphingobacteriales</taxon>
        <taxon>Sphingobacteriaceae</taxon>
        <taxon>Pedobacter</taxon>
    </lineage>
</organism>
<dbReference type="Proteomes" id="UP000248198">
    <property type="component" value="Unassembled WGS sequence"/>
</dbReference>
<evidence type="ECO:0000313" key="3">
    <source>
        <dbReference type="Proteomes" id="UP000248198"/>
    </source>
</evidence>
<dbReference type="GO" id="GO:0051213">
    <property type="term" value="F:dioxygenase activity"/>
    <property type="evidence" value="ECO:0007669"/>
    <property type="project" value="UniProtKB-KW"/>
</dbReference>
<name>A0A318UDE7_9SPHI</name>
<dbReference type="InterPro" id="IPR029068">
    <property type="entry name" value="Glyas_Bleomycin-R_OHBP_Dase"/>
</dbReference>
<dbReference type="EMBL" id="QKLU01000004">
    <property type="protein sequence ID" value="PYF74424.1"/>
    <property type="molecule type" value="Genomic_DNA"/>
</dbReference>
<evidence type="ECO:0000259" key="1">
    <source>
        <dbReference type="PROSITE" id="PS51819"/>
    </source>
</evidence>
<proteinExistence type="predicted"/>